<dbReference type="InterPro" id="IPR036860">
    <property type="entry name" value="SH2_dom_sf"/>
</dbReference>
<reference evidence="3 4" key="1">
    <citation type="journal article" date="2019" name="Sci. Rep.">
        <title>Orb-weaving spider Araneus ventricosus genome elucidates the spidroin gene catalogue.</title>
        <authorList>
            <person name="Kono N."/>
            <person name="Nakamura H."/>
            <person name="Ohtoshi R."/>
            <person name="Moran D.A.P."/>
            <person name="Shinohara A."/>
            <person name="Yoshida Y."/>
            <person name="Fujiwara M."/>
            <person name="Mori M."/>
            <person name="Tomita M."/>
            <person name="Arakawa K."/>
        </authorList>
    </citation>
    <scope>NUCLEOTIDE SEQUENCE [LARGE SCALE GENOMIC DNA]</scope>
</reference>
<evidence type="ECO:0000313" key="4">
    <source>
        <dbReference type="Proteomes" id="UP000499080"/>
    </source>
</evidence>
<evidence type="ECO:0000313" key="3">
    <source>
        <dbReference type="EMBL" id="GBN78085.1"/>
    </source>
</evidence>
<accession>A0A4Y2RT33</accession>
<dbReference type="InterPro" id="IPR000980">
    <property type="entry name" value="SH2"/>
</dbReference>
<keyword evidence="4" id="KW-1185">Reference proteome</keyword>
<gene>
    <name evidence="3" type="ORF">AVEN_165840_1</name>
</gene>
<comment type="caution">
    <text evidence="3">The sequence shown here is derived from an EMBL/GenBank/DDBJ whole genome shotgun (WGS) entry which is preliminary data.</text>
</comment>
<sequence>MARFVGPVPVRGKKPSFSHEQSRDSVYPPSPDSERSLQCHLLVGRAENKIKHCRIRQEGHLYTIDTAEFKSLVELVNYYEKHTFYRKVKLKYPVTEKLVRRIGGLGVDERSCDKFGHEF</sequence>
<dbReference type="EMBL" id="BGPR01146740">
    <property type="protein sequence ID" value="GBN78085.1"/>
    <property type="molecule type" value="Genomic_DNA"/>
</dbReference>
<evidence type="ECO:0000256" key="1">
    <source>
        <dbReference type="SAM" id="MobiDB-lite"/>
    </source>
</evidence>
<feature type="domain" description="SH2" evidence="2">
    <location>
        <begin position="33"/>
        <end position="79"/>
    </location>
</feature>
<dbReference type="SUPFAM" id="SSF55550">
    <property type="entry name" value="SH2 domain"/>
    <property type="match status" value="1"/>
</dbReference>
<dbReference type="OrthoDB" id="6421915at2759"/>
<evidence type="ECO:0000259" key="2">
    <source>
        <dbReference type="Pfam" id="PF00017"/>
    </source>
</evidence>
<name>A0A4Y2RT33_ARAVE</name>
<dbReference type="Proteomes" id="UP000499080">
    <property type="component" value="Unassembled WGS sequence"/>
</dbReference>
<proteinExistence type="predicted"/>
<organism evidence="3 4">
    <name type="scientific">Araneus ventricosus</name>
    <name type="common">Orbweaver spider</name>
    <name type="synonym">Epeira ventricosa</name>
    <dbReference type="NCBI Taxonomy" id="182803"/>
    <lineage>
        <taxon>Eukaryota</taxon>
        <taxon>Metazoa</taxon>
        <taxon>Ecdysozoa</taxon>
        <taxon>Arthropoda</taxon>
        <taxon>Chelicerata</taxon>
        <taxon>Arachnida</taxon>
        <taxon>Araneae</taxon>
        <taxon>Araneomorphae</taxon>
        <taxon>Entelegynae</taxon>
        <taxon>Araneoidea</taxon>
        <taxon>Araneidae</taxon>
        <taxon>Araneus</taxon>
    </lineage>
</organism>
<dbReference type="Pfam" id="PF00017">
    <property type="entry name" value="SH2"/>
    <property type="match status" value="1"/>
</dbReference>
<feature type="region of interest" description="Disordered" evidence="1">
    <location>
        <begin position="1"/>
        <end position="34"/>
    </location>
</feature>
<dbReference type="Gene3D" id="3.30.505.10">
    <property type="entry name" value="SH2 domain"/>
    <property type="match status" value="1"/>
</dbReference>
<protein>
    <recommendedName>
        <fullName evidence="2">SH2 domain-containing protein</fullName>
    </recommendedName>
</protein>
<dbReference type="AlphaFoldDB" id="A0A4Y2RT33"/>